<accession>A0A397Q5P8</accession>
<dbReference type="PANTHER" id="PTHR37549:SF1">
    <property type="entry name" value="LIPOPROTEIN LPRI"/>
    <property type="match status" value="1"/>
</dbReference>
<protein>
    <recommendedName>
        <fullName evidence="4">Lysozyme inhibitor LprI N-terminal domain-containing protein</fullName>
    </recommendedName>
</protein>
<feature type="chain" id="PRO_5017367415" description="Lysozyme inhibitor LprI N-terminal domain-containing protein" evidence="1">
    <location>
        <begin position="21"/>
        <end position="99"/>
    </location>
</feature>
<evidence type="ECO:0000256" key="1">
    <source>
        <dbReference type="SAM" id="SignalP"/>
    </source>
</evidence>
<evidence type="ECO:0000313" key="3">
    <source>
        <dbReference type="Proteomes" id="UP000266273"/>
    </source>
</evidence>
<feature type="signal peptide" evidence="1">
    <location>
        <begin position="1"/>
        <end position="20"/>
    </location>
</feature>
<dbReference type="InterPro" id="IPR052755">
    <property type="entry name" value="Lysozyme_Inhibitor_LprI"/>
</dbReference>
<evidence type="ECO:0000313" key="2">
    <source>
        <dbReference type="EMBL" id="RIA56378.1"/>
    </source>
</evidence>
<comment type="caution">
    <text evidence="2">The sequence shown here is derived from an EMBL/GenBank/DDBJ whole genome shotgun (WGS) entry which is preliminary data.</text>
</comment>
<reference evidence="2 3" key="1">
    <citation type="submission" date="2018-08" db="EMBL/GenBank/DDBJ databases">
        <title>Genomic Encyclopedia of Archaeal and Bacterial Type Strains, Phase II (KMG-II): from individual species to whole genera.</title>
        <authorList>
            <person name="Goeker M."/>
        </authorList>
    </citation>
    <scope>NUCLEOTIDE SEQUENCE [LARGE SCALE GENOMIC DNA]</scope>
    <source>
        <strain evidence="2 3">DSM 5002</strain>
    </source>
</reference>
<dbReference type="EMBL" id="QXDF01000001">
    <property type="protein sequence ID" value="RIA56378.1"/>
    <property type="molecule type" value="Genomic_DNA"/>
</dbReference>
<name>A0A397Q5P8_9HYPH</name>
<organism evidence="2 3">
    <name type="scientific">Dichotomicrobium thermohalophilum</name>
    <dbReference type="NCBI Taxonomy" id="933063"/>
    <lineage>
        <taxon>Bacteria</taxon>
        <taxon>Pseudomonadati</taxon>
        <taxon>Pseudomonadota</taxon>
        <taxon>Alphaproteobacteria</taxon>
        <taxon>Hyphomicrobiales</taxon>
        <taxon>Hyphomicrobiaceae</taxon>
        <taxon>Dichotomicrobium</taxon>
    </lineage>
</organism>
<dbReference type="AlphaFoldDB" id="A0A397Q5P8"/>
<keyword evidence="3" id="KW-1185">Reference proteome</keyword>
<dbReference type="Proteomes" id="UP000266273">
    <property type="component" value="Unassembled WGS sequence"/>
</dbReference>
<evidence type="ECO:0008006" key="4">
    <source>
        <dbReference type="Google" id="ProtNLM"/>
    </source>
</evidence>
<proteinExistence type="predicted"/>
<dbReference type="PANTHER" id="PTHR37549">
    <property type="entry name" value="LIPOPROTEIN LPRI"/>
    <property type="match status" value="1"/>
</dbReference>
<dbReference type="GO" id="GO:0005576">
    <property type="term" value="C:extracellular region"/>
    <property type="evidence" value="ECO:0007669"/>
    <property type="project" value="TreeGrafter"/>
</dbReference>
<dbReference type="OrthoDB" id="122332at2"/>
<dbReference type="RefSeq" id="WP_119061178.1">
    <property type="nucleotide sequence ID" value="NZ_QXDF01000001.1"/>
</dbReference>
<keyword evidence="1" id="KW-0732">Signal</keyword>
<gene>
    <name evidence="2" type="ORF">BXY53_1484</name>
</gene>
<sequence>MRFAVAFAVFLGLGASQAAAQSFDCSKARLAAELAVCDSPRLSRLDEEMSALYFGLPYVVRDEIKGAQRRWLRRRNACGYDERCIEEAYLRRIEVLSQF</sequence>